<dbReference type="EMBL" id="MN184887">
    <property type="protein sequence ID" value="QEQ94938.1"/>
    <property type="molecule type" value="Genomic_DNA"/>
</dbReference>
<accession>A0A5J6DAT1</accession>
<dbReference type="Proteomes" id="UP000326545">
    <property type="component" value="Segment"/>
</dbReference>
<reference evidence="1 2" key="1">
    <citation type="submission" date="2019-07" db="EMBL/GenBank/DDBJ databases">
        <title>Complete genome sequence of bacteriophages infecting Erwinia pyrifoliae.</title>
        <authorList>
            <person name="Kim S.G."/>
            <person name="Park S.C."/>
        </authorList>
    </citation>
    <scope>NUCLEOTIDE SEQUENCE [LARGE SCALE GENOMIC DNA]</scope>
</reference>
<proteinExistence type="predicted"/>
<organism evidence="1 2">
    <name type="scientific">Erwinia phage pEp_SNUABM_01</name>
    <dbReference type="NCBI Taxonomy" id="2601643"/>
    <lineage>
        <taxon>Viruses</taxon>
        <taxon>Duplodnaviria</taxon>
        <taxon>Heunggongvirae</taxon>
        <taxon>Uroviricota</taxon>
        <taxon>Caudoviricetes</taxon>
        <taxon>Vequintavirinae</taxon>
        <taxon>Henunavirus</taxon>
        <taxon>Henunavirus SNUABM01</taxon>
    </lineage>
</organism>
<sequence length="212" mass="22743">MAKISITRALATLKSIDTKITKQTDRLDAIAVTDGQGEFRKLVSKAGTVDQFSEKAATQLQSLTDLLAQRDAMKAAIIQSNAVTTITVGGKTVTVAQAIEQKRSVVLRQALLAKIKSQVNLGNALLTKRTAEFEGGLSVKLDTLLGRDRATKGEDVEGITKPLRERGEPSLLDPVGLAAYADTLETEIDDFLTEVDFALSESNARTEIEIGA</sequence>
<name>A0A5J6DAT1_9CAUD</name>
<evidence type="ECO:0000313" key="1">
    <source>
        <dbReference type="EMBL" id="QEQ94938.1"/>
    </source>
</evidence>
<evidence type="ECO:0000313" key="2">
    <source>
        <dbReference type="Proteomes" id="UP000326545"/>
    </source>
</evidence>
<gene>
    <name evidence="1" type="ORF">pEpSNUABM01_112</name>
</gene>
<protein>
    <submittedName>
        <fullName evidence="1">Putative tail fiber protein</fullName>
    </submittedName>
</protein>
<keyword evidence="2" id="KW-1185">Reference proteome</keyword>